<keyword evidence="6" id="KW-1185">Reference proteome</keyword>
<keyword evidence="2" id="KW-0479">Metal-binding</keyword>
<sequence length="501" mass="56577">MSETPNILLITTDQQHFQALGCRTPALKTPNLDRLAVEGMLFDRAYCPNPLCSPSRSSLITGQYPSTHGCWTIGTKLDEERQTIGQLLGDNGYATSLIGKAHFQPLRSLADQTSLEAPPTLRDLDFWKGFSGPYYGFEHIELARNHADEAWAGQHYALWMEANGLADWRQYFQGDGGGPPREHCWDLPEEFHYTTFVAERTVAAIDRAALAGRPFFTWASFQDPHPPYLVPEPWASMYDPADLEPGRLEPGELDLMPPWFAKTQEADPDFSEWQETPHFNHGFSSHLVDESELRKNIAVYYGMISFVDHAVGRILARLDELGVNENTLVVFTTDHGHFLGQHGLTAKGAFHYEDLLRIPMIARYPGRIPAGSRSAALQSLVDLAPTFLSAAGLAVPGDMQGVDQLPVWTGQQPAARDHVLVENRHQPTAVHIRTYVDDRYKLTVYRDKQWGELFDLVEDPQEHRNQFGNPSYEPIRAELMRRFLNAELRREASRFARIAIA</sequence>
<accession>A0ABS4UIW2</accession>
<organism evidence="5 6">
    <name type="scientific">Kribbella aluminosa</name>
    <dbReference type="NCBI Taxonomy" id="416017"/>
    <lineage>
        <taxon>Bacteria</taxon>
        <taxon>Bacillati</taxon>
        <taxon>Actinomycetota</taxon>
        <taxon>Actinomycetes</taxon>
        <taxon>Propionibacteriales</taxon>
        <taxon>Kribbellaceae</taxon>
        <taxon>Kribbella</taxon>
    </lineage>
</organism>
<name>A0ABS4UIW2_9ACTN</name>
<keyword evidence="3" id="KW-0378">Hydrolase</keyword>
<gene>
    <name evidence="5" type="ORF">JOF29_002690</name>
</gene>
<feature type="domain" description="Sulfatase N-terminal" evidence="4">
    <location>
        <begin position="5"/>
        <end position="392"/>
    </location>
</feature>
<dbReference type="InterPro" id="IPR024607">
    <property type="entry name" value="Sulfatase_CS"/>
</dbReference>
<dbReference type="InterPro" id="IPR000917">
    <property type="entry name" value="Sulfatase_N"/>
</dbReference>
<dbReference type="Gene3D" id="3.40.720.10">
    <property type="entry name" value="Alkaline Phosphatase, subunit A"/>
    <property type="match status" value="1"/>
</dbReference>
<dbReference type="Pfam" id="PF00884">
    <property type="entry name" value="Sulfatase"/>
    <property type="match status" value="1"/>
</dbReference>
<evidence type="ECO:0000256" key="3">
    <source>
        <dbReference type="ARBA" id="ARBA00022801"/>
    </source>
</evidence>
<comment type="caution">
    <text evidence="5">The sequence shown here is derived from an EMBL/GenBank/DDBJ whole genome shotgun (WGS) entry which is preliminary data.</text>
</comment>
<dbReference type="Proteomes" id="UP000755585">
    <property type="component" value="Unassembled WGS sequence"/>
</dbReference>
<evidence type="ECO:0000256" key="1">
    <source>
        <dbReference type="ARBA" id="ARBA00008779"/>
    </source>
</evidence>
<dbReference type="RefSeq" id="WP_209694490.1">
    <property type="nucleotide sequence ID" value="NZ_JAGINT010000001.1"/>
</dbReference>
<reference evidence="5 6" key="1">
    <citation type="submission" date="2021-03" db="EMBL/GenBank/DDBJ databases">
        <title>Sequencing the genomes of 1000 actinobacteria strains.</title>
        <authorList>
            <person name="Klenk H.-P."/>
        </authorList>
    </citation>
    <scope>NUCLEOTIDE SEQUENCE [LARGE SCALE GENOMIC DNA]</scope>
    <source>
        <strain evidence="5 6">DSM 18824</strain>
    </source>
</reference>
<evidence type="ECO:0000313" key="5">
    <source>
        <dbReference type="EMBL" id="MBP2351607.1"/>
    </source>
</evidence>
<dbReference type="PANTHER" id="PTHR45953">
    <property type="entry name" value="IDURONATE 2-SULFATASE"/>
    <property type="match status" value="1"/>
</dbReference>
<dbReference type="SUPFAM" id="SSF53649">
    <property type="entry name" value="Alkaline phosphatase-like"/>
    <property type="match status" value="1"/>
</dbReference>
<evidence type="ECO:0000259" key="4">
    <source>
        <dbReference type="Pfam" id="PF00884"/>
    </source>
</evidence>
<evidence type="ECO:0000313" key="6">
    <source>
        <dbReference type="Proteomes" id="UP000755585"/>
    </source>
</evidence>
<dbReference type="EMBL" id="JAGINT010000001">
    <property type="protein sequence ID" value="MBP2351607.1"/>
    <property type="molecule type" value="Genomic_DNA"/>
</dbReference>
<comment type="similarity">
    <text evidence="1">Belongs to the sulfatase family.</text>
</comment>
<proteinExistence type="inferred from homology"/>
<protein>
    <submittedName>
        <fullName evidence="5">Arylsulfatase A-like enzyme</fullName>
    </submittedName>
</protein>
<evidence type="ECO:0000256" key="2">
    <source>
        <dbReference type="ARBA" id="ARBA00022723"/>
    </source>
</evidence>
<dbReference type="PROSITE" id="PS00523">
    <property type="entry name" value="SULFATASE_1"/>
    <property type="match status" value="1"/>
</dbReference>
<dbReference type="PANTHER" id="PTHR45953:SF1">
    <property type="entry name" value="IDURONATE 2-SULFATASE"/>
    <property type="match status" value="1"/>
</dbReference>
<dbReference type="InterPro" id="IPR017850">
    <property type="entry name" value="Alkaline_phosphatase_core_sf"/>
</dbReference>